<evidence type="ECO:0000256" key="1">
    <source>
        <dbReference type="SAM" id="Phobius"/>
    </source>
</evidence>
<dbReference type="eggNOG" id="ENOG502N5K5">
    <property type="taxonomic scope" value="Archaea"/>
</dbReference>
<feature type="transmembrane region" description="Helical" evidence="1">
    <location>
        <begin position="21"/>
        <end position="38"/>
    </location>
</feature>
<keyword evidence="3" id="KW-1185">Reference proteome</keyword>
<dbReference type="EMBL" id="AOHY01000036">
    <property type="protein sequence ID" value="ELY47104.1"/>
    <property type="molecule type" value="Genomic_DNA"/>
</dbReference>
<comment type="caution">
    <text evidence="2">The sequence shown here is derived from an EMBL/GenBank/DDBJ whole genome shotgun (WGS) entry which is preliminary data.</text>
</comment>
<feature type="transmembrane region" description="Helical" evidence="1">
    <location>
        <begin position="80"/>
        <end position="101"/>
    </location>
</feature>
<organism evidence="2 3">
    <name type="scientific">Natronorubrum bangense JCM 10635</name>
    <dbReference type="NCBI Taxonomy" id="1227500"/>
    <lineage>
        <taxon>Archaea</taxon>
        <taxon>Methanobacteriati</taxon>
        <taxon>Methanobacteriota</taxon>
        <taxon>Stenosarchaea group</taxon>
        <taxon>Halobacteria</taxon>
        <taxon>Halobacteriales</taxon>
        <taxon>Natrialbaceae</taxon>
        <taxon>Natronorubrum</taxon>
    </lineage>
</organism>
<proteinExistence type="predicted"/>
<name>L9WCC2_9EURY</name>
<feature type="transmembrane region" description="Helical" evidence="1">
    <location>
        <begin position="50"/>
        <end position="68"/>
    </location>
</feature>
<protein>
    <submittedName>
        <fullName evidence="2">Uncharacterized protein</fullName>
    </submittedName>
</protein>
<dbReference type="PATRIC" id="fig|1227500.6.peg.2608"/>
<evidence type="ECO:0000313" key="2">
    <source>
        <dbReference type="EMBL" id="ELY47104.1"/>
    </source>
</evidence>
<sequence>MSRDMNVEKRMSSQLRVAQHLLAAFVLLIAISTFLGLPRPYPSWPTLGPLPINPELLVPGALGFVALLEPIHQGLNVGSVTIATVGAVTLWLAATSVYTLSASSTGGVFWGGFLTLLSGAVLAGLILVQRVVYRRRQGAA</sequence>
<keyword evidence="1" id="KW-0812">Transmembrane</keyword>
<evidence type="ECO:0000313" key="3">
    <source>
        <dbReference type="Proteomes" id="UP000011690"/>
    </source>
</evidence>
<dbReference type="Proteomes" id="UP000011690">
    <property type="component" value="Unassembled WGS sequence"/>
</dbReference>
<reference evidence="2 3" key="1">
    <citation type="journal article" date="2014" name="PLoS Genet.">
        <title>Phylogenetically driven sequencing of extremely halophilic archaea reveals strategies for static and dynamic osmo-response.</title>
        <authorList>
            <person name="Becker E.A."/>
            <person name="Seitzer P.M."/>
            <person name="Tritt A."/>
            <person name="Larsen D."/>
            <person name="Krusor M."/>
            <person name="Yao A.I."/>
            <person name="Wu D."/>
            <person name="Madern D."/>
            <person name="Eisen J.A."/>
            <person name="Darling A.E."/>
            <person name="Facciotti M.T."/>
        </authorList>
    </citation>
    <scope>NUCLEOTIDE SEQUENCE [LARGE SCALE GENOMIC DNA]</scope>
    <source>
        <strain evidence="2 3">JCM 10635</strain>
    </source>
</reference>
<accession>L9WCC2</accession>
<feature type="transmembrane region" description="Helical" evidence="1">
    <location>
        <begin position="107"/>
        <end position="128"/>
    </location>
</feature>
<keyword evidence="1" id="KW-0472">Membrane</keyword>
<gene>
    <name evidence="2" type="ORF">C494_12906</name>
</gene>
<keyword evidence="1" id="KW-1133">Transmembrane helix</keyword>
<dbReference type="AlphaFoldDB" id="L9WCC2"/>